<dbReference type="WBParaSite" id="HPLM_0001727801-mRNA-1">
    <property type="protein sequence ID" value="HPLM_0001727801-mRNA-1"/>
    <property type="gene ID" value="HPLM_0001727801"/>
</dbReference>
<gene>
    <name evidence="2" type="ORF">HPLM_LOCUS17265</name>
</gene>
<evidence type="ECO:0000313" key="3">
    <source>
        <dbReference type="Proteomes" id="UP000268014"/>
    </source>
</evidence>
<dbReference type="EMBL" id="UZAF01019865">
    <property type="protein sequence ID" value="VDO64280.1"/>
    <property type="molecule type" value="Genomic_DNA"/>
</dbReference>
<accession>A0A0N4WZB8</accession>
<dbReference type="AlphaFoldDB" id="A0A0N4WZB8"/>
<keyword evidence="3" id="KW-1185">Reference proteome</keyword>
<organism evidence="4">
    <name type="scientific">Haemonchus placei</name>
    <name type="common">Barber's pole worm</name>
    <dbReference type="NCBI Taxonomy" id="6290"/>
    <lineage>
        <taxon>Eukaryota</taxon>
        <taxon>Metazoa</taxon>
        <taxon>Ecdysozoa</taxon>
        <taxon>Nematoda</taxon>
        <taxon>Chromadorea</taxon>
        <taxon>Rhabditida</taxon>
        <taxon>Rhabditina</taxon>
        <taxon>Rhabditomorpha</taxon>
        <taxon>Strongyloidea</taxon>
        <taxon>Trichostrongylidae</taxon>
        <taxon>Haemonchus</taxon>
    </lineage>
</organism>
<feature type="signal peptide" evidence="1">
    <location>
        <begin position="1"/>
        <end position="18"/>
    </location>
</feature>
<name>A0A0N4WZB8_HAEPC</name>
<dbReference type="Gene3D" id="3.50.4.10">
    <property type="entry name" value="Hepatocyte Growth Factor"/>
    <property type="match status" value="1"/>
</dbReference>
<feature type="chain" id="PRO_5043124148" evidence="1">
    <location>
        <begin position="19"/>
        <end position="178"/>
    </location>
</feature>
<dbReference type="Proteomes" id="UP000268014">
    <property type="component" value="Unassembled WGS sequence"/>
</dbReference>
<reference evidence="4" key="1">
    <citation type="submission" date="2017-02" db="UniProtKB">
        <authorList>
            <consortium name="WormBaseParasite"/>
        </authorList>
    </citation>
    <scope>IDENTIFICATION</scope>
</reference>
<keyword evidence="1" id="KW-0732">Signal</keyword>
<proteinExistence type="predicted"/>
<sequence length="178" mass="19935">MILRLLLYLVPLFRMSLQDQKGCNTRVDILDGANLVEAVAIYLTDTTMAKNAAQCATHCHRKKCDVAYFNRQTSKCQFTSDTSSSAPLPCKDVYAVQIKEGIAELDQVQRFCMRCGSNKINGGSSIDKRHPLKFVHSARGEGQAKTFRLVDNASQRYFPRRPNDIVRQKVCCNSLIAG</sequence>
<protein>
    <submittedName>
        <fullName evidence="4">Apple domain-containing protein</fullName>
    </submittedName>
</protein>
<reference evidence="2 3" key="2">
    <citation type="submission" date="2018-11" db="EMBL/GenBank/DDBJ databases">
        <authorList>
            <consortium name="Pathogen Informatics"/>
        </authorList>
    </citation>
    <scope>NUCLEOTIDE SEQUENCE [LARGE SCALE GENOMIC DNA]</scope>
    <source>
        <strain evidence="2 3">MHpl1</strain>
    </source>
</reference>
<evidence type="ECO:0000256" key="1">
    <source>
        <dbReference type="SAM" id="SignalP"/>
    </source>
</evidence>
<evidence type="ECO:0000313" key="2">
    <source>
        <dbReference type="EMBL" id="VDO64280.1"/>
    </source>
</evidence>
<dbReference type="OMA" id="CIHCIGM"/>
<evidence type="ECO:0000313" key="4">
    <source>
        <dbReference type="WBParaSite" id="HPLM_0001727801-mRNA-1"/>
    </source>
</evidence>
<dbReference type="OrthoDB" id="5840838at2759"/>